<proteinExistence type="predicted"/>
<gene>
    <name evidence="1" type="ORF">BDR25DRAFT_355185</name>
</gene>
<evidence type="ECO:0000313" key="2">
    <source>
        <dbReference type="Proteomes" id="UP000799755"/>
    </source>
</evidence>
<reference evidence="1" key="1">
    <citation type="journal article" date="2020" name="Stud. Mycol.">
        <title>101 Dothideomycetes genomes: a test case for predicting lifestyles and emergence of pathogens.</title>
        <authorList>
            <person name="Haridas S."/>
            <person name="Albert R."/>
            <person name="Binder M."/>
            <person name="Bloem J."/>
            <person name="Labutti K."/>
            <person name="Salamov A."/>
            <person name="Andreopoulos B."/>
            <person name="Baker S."/>
            <person name="Barry K."/>
            <person name="Bills G."/>
            <person name="Bluhm B."/>
            <person name="Cannon C."/>
            <person name="Castanera R."/>
            <person name="Culley D."/>
            <person name="Daum C."/>
            <person name="Ezra D."/>
            <person name="Gonzalez J."/>
            <person name="Henrissat B."/>
            <person name="Kuo A."/>
            <person name="Liang C."/>
            <person name="Lipzen A."/>
            <person name="Lutzoni F."/>
            <person name="Magnuson J."/>
            <person name="Mondo S."/>
            <person name="Nolan M."/>
            <person name="Ohm R."/>
            <person name="Pangilinan J."/>
            <person name="Park H.-J."/>
            <person name="Ramirez L."/>
            <person name="Alfaro M."/>
            <person name="Sun H."/>
            <person name="Tritt A."/>
            <person name="Yoshinaga Y."/>
            <person name="Zwiers L.-H."/>
            <person name="Turgeon B."/>
            <person name="Goodwin S."/>
            <person name="Spatafora J."/>
            <person name="Crous P."/>
            <person name="Grigoriev I."/>
        </authorList>
    </citation>
    <scope>NUCLEOTIDE SEQUENCE</scope>
    <source>
        <strain evidence="1">ATCC 200398</strain>
    </source>
</reference>
<evidence type="ECO:0000313" key="1">
    <source>
        <dbReference type="EMBL" id="KAF2470725.1"/>
    </source>
</evidence>
<comment type="caution">
    <text evidence="1">The sequence shown here is derived from an EMBL/GenBank/DDBJ whole genome shotgun (WGS) entry which is preliminary data.</text>
</comment>
<dbReference type="Proteomes" id="UP000799755">
    <property type="component" value="Unassembled WGS sequence"/>
</dbReference>
<dbReference type="EMBL" id="MU003507">
    <property type="protein sequence ID" value="KAF2470725.1"/>
    <property type="molecule type" value="Genomic_DNA"/>
</dbReference>
<name>A0ACB6QW42_9PLEO</name>
<sequence>MAEDSNCILVVEHAILELGCASEKQQATVFEKNSPELSLRSSHIKAIVFVSRPTPSALSTSCSITLSRTPHYFSSSESISVIQPGAAPPFVSLGRSATRDLTATLFILGSLQAAALSYHQLYSQGAPPSQLSHSNYRIFDPPCPWDHSQPSLTTIPNFLTLLPFSFHFLLLILTQTASDTPNRRPITTAVSSLWDKNTLDPTSWTIPQLQPLKTVPQLPNFNTTLPGACTNPHSLLPISNPRSIIRQYMSYFTLE</sequence>
<keyword evidence="2" id="KW-1185">Reference proteome</keyword>
<accession>A0ACB6QW42</accession>
<protein>
    <submittedName>
        <fullName evidence="1">Uncharacterized protein</fullName>
    </submittedName>
</protein>
<organism evidence="1 2">
    <name type="scientific">Lindgomyces ingoldianus</name>
    <dbReference type="NCBI Taxonomy" id="673940"/>
    <lineage>
        <taxon>Eukaryota</taxon>
        <taxon>Fungi</taxon>
        <taxon>Dikarya</taxon>
        <taxon>Ascomycota</taxon>
        <taxon>Pezizomycotina</taxon>
        <taxon>Dothideomycetes</taxon>
        <taxon>Pleosporomycetidae</taxon>
        <taxon>Pleosporales</taxon>
        <taxon>Lindgomycetaceae</taxon>
        <taxon>Lindgomyces</taxon>
    </lineage>
</organism>